<dbReference type="InterPro" id="IPR003787">
    <property type="entry name" value="Sulphur_relay_DsrE/F-like"/>
</dbReference>
<dbReference type="Pfam" id="PF02635">
    <property type="entry name" value="DsrE"/>
    <property type="match status" value="1"/>
</dbReference>
<evidence type="ECO:0000313" key="2">
    <source>
        <dbReference type="EMBL" id="MBB5320604.1"/>
    </source>
</evidence>
<dbReference type="InterPro" id="IPR027396">
    <property type="entry name" value="DsrEFH-like"/>
</dbReference>
<dbReference type="SUPFAM" id="SSF75169">
    <property type="entry name" value="DsrEFH-like"/>
    <property type="match status" value="1"/>
</dbReference>
<keyword evidence="3" id="KW-1185">Reference proteome</keyword>
<accession>A0A840U4F9</accession>
<dbReference type="RefSeq" id="WP_183700542.1">
    <property type="nucleotide sequence ID" value="NZ_JACHFE010000002.1"/>
</dbReference>
<reference evidence="2 3" key="1">
    <citation type="submission" date="2020-08" db="EMBL/GenBank/DDBJ databases">
        <title>Genomic Encyclopedia of Type Strains, Phase IV (KMG-IV): sequencing the most valuable type-strain genomes for metagenomic binning, comparative biology and taxonomic classification.</title>
        <authorList>
            <person name="Goeker M."/>
        </authorList>
    </citation>
    <scope>NUCLEOTIDE SEQUENCE [LARGE SCALE GENOMIC DNA]</scope>
    <source>
        <strain evidence="2 3">DSM 22359</strain>
    </source>
</reference>
<dbReference type="Proteomes" id="UP000591735">
    <property type="component" value="Unassembled WGS sequence"/>
</dbReference>
<dbReference type="AlphaFoldDB" id="A0A840U4F9"/>
<dbReference type="PANTHER" id="PTHR38780">
    <property type="entry name" value="PROTEIN TUSC"/>
    <property type="match status" value="1"/>
</dbReference>
<gene>
    <name evidence="2" type="ORF">HNR38_001076</name>
</gene>
<dbReference type="EMBL" id="JACHFE010000002">
    <property type="protein sequence ID" value="MBB5320604.1"/>
    <property type="molecule type" value="Genomic_DNA"/>
</dbReference>
<dbReference type="InterPro" id="IPR017462">
    <property type="entry name" value="Sulphur_relay_TusC/DsrF"/>
</dbReference>
<proteinExistence type="inferred from homology"/>
<sequence>MTTLMIIDQAPYGSWSGREALDMALSLSAFDQSVALLFTGSGVNWLRRGQASDAIGQKSVEKNLSAAPLFGIETLLATRKDCERYSLTETDRLPGVTLVDTAAEAIADHDHVLFAG</sequence>
<comment type="caution">
    <text evidence="2">The sequence shown here is derived from an EMBL/GenBank/DDBJ whole genome shotgun (WGS) entry which is preliminary data.</text>
</comment>
<name>A0A840U4F9_9GAMM</name>
<protein>
    <submittedName>
        <fullName evidence="2">tRNA 2-thiouridine synthesizing protein C</fullName>
    </submittedName>
</protein>
<comment type="similarity">
    <text evidence="1">Belongs to the DsrF/TusC family.</text>
</comment>
<evidence type="ECO:0000256" key="1">
    <source>
        <dbReference type="ARBA" id="ARBA00005996"/>
    </source>
</evidence>
<organism evidence="2 3">
    <name type="scientific">Marinobacter oulmenensis</name>
    <dbReference type="NCBI Taxonomy" id="643747"/>
    <lineage>
        <taxon>Bacteria</taxon>
        <taxon>Pseudomonadati</taxon>
        <taxon>Pseudomonadota</taxon>
        <taxon>Gammaproteobacteria</taxon>
        <taxon>Pseudomonadales</taxon>
        <taxon>Marinobacteraceae</taxon>
        <taxon>Marinobacter</taxon>
    </lineage>
</organism>
<dbReference type="Gene3D" id="3.40.1260.10">
    <property type="entry name" value="DsrEFH-like"/>
    <property type="match status" value="1"/>
</dbReference>
<dbReference type="PANTHER" id="PTHR38780:SF1">
    <property type="entry name" value="PROTEIN TUSC"/>
    <property type="match status" value="1"/>
</dbReference>
<evidence type="ECO:0000313" key="3">
    <source>
        <dbReference type="Proteomes" id="UP000591735"/>
    </source>
</evidence>